<dbReference type="RefSeq" id="WP_063790996.1">
    <property type="nucleotide sequence ID" value="NZ_BQKE01000002.1"/>
</dbReference>
<gene>
    <name evidence="1" type="ORF">PEDI_30740</name>
</gene>
<dbReference type="SUPFAM" id="SSF51182">
    <property type="entry name" value="RmlC-like cupins"/>
    <property type="match status" value="1"/>
</dbReference>
<evidence type="ECO:0000313" key="1">
    <source>
        <dbReference type="EMBL" id="GJM62522.1"/>
    </source>
</evidence>
<comment type="caution">
    <text evidence="1">The sequence shown here is derived from an EMBL/GenBank/DDBJ whole genome shotgun (WGS) entry which is preliminary data.</text>
</comment>
<dbReference type="EMBL" id="BQKE01000002">
    <property type="protein sequence ID" value="GJM62522.1"/>
    <property type="molecule type" value="Genomic_DNA"/>
</dbReference>
<organism evidence="1 2">
    <name type="scientific">Persicobacter diffluens</name>
    <dbReference type="NCBI Taxonomy" id="981"/>
    <lineage>
        <taxon>Bacteria</taxon>
        <taxon>Pseudomonadati</taxon>
        <taxon>Bacteroidota</taxon>
        <taxon>Cytophagia</taxon>
        <taxon>Cytophagales</taxon>
        <taxon>Persicobacteraceae</taxon>
        <taxon>Persicobacter</taxon>
    </lineage>
</organism>
<proteinExistence type="predicted"/>
<dbReference type="AlphaFoldDB" id="A0AAN4W1D2"/>
<name>A0AAN4W1D2_9BACT</name>
<protein>
    <recommendedName>
        <fullName evidence="3">Cupin</fullName>
    </recommendedName>
</protein>
<dbReference type="Proteomes" id="UP001310022">
    <property type="component" value="Unassembled WGS sequence"/>
</dbReference>
<dbReference type="InterPro" id="IPR011051">
    <property type="entry name" value="RmlC_Cupin_sf"/>
</dbReference>
<evidence type="ECO:0008006" key="3">
    <source>
        <dbReference type="Google" id="ProtNLM"/>
    </source>
</evidence>
<dbReference type="Gene3D" id="2.60.120.10">
    <property type="entry name" value="Jelly Rolls"/>
    <property type="match status" value="1"/>
</dbReference>
<sequence>MTIQKVLEQLKTADKPIARRLHKGKGFKVLILGFNKGMVLEDHKTNVSTILTVLEGSVYYNNGHSSTLLKKYEEYEIPNHEIHSVEAEEDSICLLTQGKRIQEWQPEEEEDPVEDLESGN</sequence>
<accession>A0AAN4W1D2</accession>
<evidence type="ECO:0000313" key="2">
    <source>
        <dbReference type="Proteomes" id="UP001310022"/>
    </source>
</evidence>
<reference evidence="1 2" key="1">
    <citation type="submission" date="2021-12" db="EMBL/GenBank/DDBJ databases">
        <title>Genome sequencing of bacteria with rrn-lacking chromosome and rrn-plasmid.</title>
        <authorList>
            <person name="Anda M."/>
            <person name="Iwasaki W."/>
        </authorList>
    </citation>
    <scope>NUCLEOTIDE SEQUENCE [LARGE SCALE GENOMIC DNA]</scope>
    <source>
        <strain evidence="1 2">NBRC 15940</strain>
    </source>
</reference>
<keyword evidence="2" id="KW-1185">Reference proteome</keyword>
<dbReference type="InterPro" id="IPR014710">
    <property type="entry name" value="RmlC-like_jellyroll"/>
</dbReference>